<keyword evidence="4 6" id="KW-1133">Transmembrane helix</keyword>
<evidence type="ECO:0000259" key="7">
    <source>
        <dbReference type="Pfam" id="PF00482"/>
    </source>
</evidence>
<evidence type="ECO:0000256" key="1">
    <source>
        <dbReference type="ARBA" id="ARBA00004651"/>
    </source>
</evidence>
<feature type="domain" description="Type II secretion system protein GspF" evidence="7">
    <location>
        <begin position="95"/>
        <end position="149"/>
    </location>
</feature>
<dbReference type="PANTHER" id="PTHR35007">
    <property type="entry name" value="INTEGRAL MEMBRANE PROTEIN-RELATED"/>
    <property type="match status" value="1"/>
</dbReference>
<comment type="subcellular location">
    <subcellularLocation>
        <location evidence="1">Cell membrane</location>
        <topology evidence="1">Multi-pass membrane protein</topology>
    </subcellularLocation>
</comment>
<evidence type="ECO:0000256" key="3">
    <source>
        <dbReference type="ARBA" id="ARBA00022692"/>
    </source>
</evidence>
<dbReference type="GO" id="GO:0005886">
    <property type="term" value="C:plasma membrane"/>
    <property type="evidence" value="ECO:0007669"/>
    <property type="project" value="UniProtKB-SubCell"/>
</dbReference>
<reference evidence="8" key="1">
    <citation type="journal article" date="2014" name="Front. Microbiol.">
        <title>High frequency of phylogenetically diverse reductive dehalogenase-homologous genes in deep subseafloor sedimentary metagenomes.</title>
        <authorList>
            <person name="Kawai M."/>
            <person name="Futagami T."/>
            <person name="Toyoda A."/>
            <person name="Takaki Y."/>
            <person name="Nishi S."/>
            <person name="Hori S."/>
            <person name="Arai W."/>
            <person name="Tsubouchi T."/>
            <person name="Morono Y."/>
            <person name="Uchiyama I."/>
            <person name="Ito T."/>
            <person name="Fujiyama A."/>
            <person name="Inagaki F."/>
            <person name="Takami H."/>
        </authorList>
    </citation>
    <scope>NUCLEOTIDE SEQUENCE</scope>
    <source>
        <strain evidence="8">Expedition CK06-06</strain>
    </source>
</reference>
<evidence type="ECO:0000256" key="4">
    <source>
        <dbReference type="ARBA" id="ARBA00022989"/>
    </source>
</evidence>
<accession>X1MZD2</accession>
<organism evidence="8">
    <name type="scientific">marine sediment metagenome</name>
    <dbReference type="NCBI Taxonomy" id="412755"/>
    <lineage>
        <taxon>unclassified sequences</taxon>
        <taxon>metagenomes</taxon>
        <taxon>ecological metagenomes</taxon>
    </lineage>
</organism>
<dbReference type="AlphaFoldDB" id="X1MZD2"/>
<keyword evidence="3 6" id="KW-0812">Transmembrane</keyword>
<keyword evidence="2" id="KW-1003">Cell membrane</keyword>
<dbReference type="PANTHER" id="PTHR35007:SF2">
    <property type="entry name" value="PILUS ASSEMBLE PROTEIN"/>
    <property type="match status" value="1"/>
</dbReference>
<sequence>MMKSLTKYKFLKLNNLFKNINEEFAKRFEIYLSAKTLFLFAIIGSFIFGSIVYLFSKRFLMALIFSLFGIFIVIPVNDFFKNKRKRLIEGQILQFLSLLNITLRAGLTIRNSVEICSEKIKPPLGDELKRLMNEISLDIDLLRAFHNMAGRLRIPEINLIISA</sequence>
<keyword evidence="5 6" id="KW-0472">Membrane</keyword>
<proteinExistence type="predicted"/>
<protein>
    <recommendedName>
        <fullName evidence="7">Type II secretion system protein GspF domain-containing protein</fullName>
    </recommendedName>
</protein>
<dbReference type="EMBL" id="BARV01015813">
    <property type="protein sequence ID" value="GAI19975.1"/>
    <property type="molecule type" value="Genomic_DNA"/>
</dbReference>
<dbReference type="Pfam" id="PF00482">
    <property type="entry name" value="T2SSF"/>
    <property type="match status" value="1"/>
</dbReference>
<evidence type="ECO:0000256" key="2">
    <source>
        <dbReference type="ARBA" id="ARBA00022475"/>
    </source>
</evidence>
<feature type="transmembrane region" description="Helical" evidence="6">
    <location>
        <begin position="61"/>
        <end position="80"/>
    </location>
</feature>
<dbReference type="InterPro" id="IPR018076">
    <property type="entry name" value="T2SS_GspF_dom"/>
</dbReference>
<evidence type="ECO:0000256" key="5">
    <source>
        <dbReference type="ARBA" id="ARBA00023136"/>
    </source>
</evidence>
<comment type="caution">
    <text evidence="8">The sequence shown here is derived from an EMBL/GenBank/DDBJ whole genome shotgun (WGS) entry which is preliminary data.</text>
</comment>
<gene>
    <name evidence="8" type="ORF">S06H3_27279</name>
</gene>
<feature type="transmembrane region" description="Helical" evidence="6">
    <location>
        <begin position="36"/>
        <end position="55"/>
    </location>
</feature>
<evidence type="ECO:0000256" key="6">
    <source>
        <dbReference type="SAM" id="Phobius"/>
    </source>
</evidence>
<name>X1MZD2_9ZZZZ</name>
<evidence type="ECO:0000313" key="8">
    <source>
        <dbReference type="EMBL" id="GAI19975.1"/>
    </source>
</evidence>